<dbReference type="AlphaFoldDB" id="A0A8X6L6H3"/>
<proteinExistence type="predicted"/>
<organism evidence="1 2">
    <name type="scientific">Trichonephila clavata</name>
    <name type="common">Joro spider</name>
    <name type="synonym">Nephila clavata</name>
    <dbReference type="NCBI Taxonomy" id="2740835"/>
    <lineage>
        <taxon>Eukaryota</taxon>
        <taxon>Metazoa</taxon>
        <taxon>Ecdysozoa</taxon>
        <taxon>Arthropoda</taxon>
        <taxon>Chelicerata</taxon>
        <taxon>Arachnida</taxon>
        <taxon>Araneae</taxon>
        <taxon>Araneomorphae</taxon>
        <taxon>Entelegynae</taxon>
        <taxon>Araneoidea</taxon>
        <taxon>Nephilidae</taxon>
        <taxon>Trichonephila</taxon>
    </lineage>
</organism>
<sequence length="105" mass="11938">MPLILNQTITCLRRKPMLFVKSTGKKELECKSENYLRIPSESVREIGMSRKRAVYGESGVHTTVKFHEAKAESSIGVDKKNQSWETPRKIQMVRLGNTLETLSSV</sequence>
<evidence type="ECO:0000313" key="2">
    <source>
        <dbReference type="Proteomes" id="UP000887116"/>
    </source>
</evidence>
<gene>
    <name evidence="1" type="ORF">TNCT_603871</name>
</gene>
<accession>A0A8X6L6H3</accession>
<reference evidence="1" key="1">
    <citation type="submission" date="2020-07" db="EMBL/GenBank/DDBJ databases">
        <title>Multicomponent nature underlies the extraordinary mechanical properties of spider dragline silk.</title>
        <authorList>
            <person name="Kono N."/>
            <person name="Nakamura H."/>
            <person name="Mori M."/>
            <person name="Yoshida Y."/>
            <person name="Ohtoshi R."/>
            <person name="Malay A.D."/>
            <person name="Moran D.A.P."/>
            <person name="Tomita M."/>
            <person name="Numata K."/>
            <person name="Arakawa K."/>
        </authorList>
    </citation>
    <scope>NUCLEOTIDE SEQUENCE</scope>
</reference>
<protein>
    <submittedName>
        <fullName evidence="1">Uncharacterized protein</fullName>
    </submittedName>
</protein>
<evidence type="ECO:0000313" key="1">
    <source>
        <dbReference type="EMBL" id="GFQ98284.1"/>
    </source>
</evidence>
<dbReference type="EMBL" id="BMAO01024869">
    <property type="protein sequence ID" value="GFQ98284.1"/>
    <property type="molecule type" value="Genomic_DNA"/>
</dbReference>
<dbReference type="Proteomes" id="UP000887116">
    <property type="component" value="Unassembled WGS sequence"/>
</dbReference>
<keyword evidence="2" id="KW-1185">Reference proteome</keyword>
<name>A0A8X6L6H3_TRICU</name>
<comment type="caution">
    <text evidence="1">The sequence shown here is derived from an EMBL/GenBank/DDBJ whole genome shotgun (WGS) entry which is preliminary data.</text>
</comment>